<evidence type="ECO:0000256" key="4">
    <source>
        <dbReference type="SAM" id="MobiDB-lite"/>
    </source>
</evidence>
<dbReference type="Proteomes" id="UP001219525">
    <property type="component" value="Unassembled WGS sequence"/>
</dbReference>
<dbReference type="InterPro" id="IPR051931">
    <property type="entry name" value="PAK3-like"/>
</dbReference>
<dbReference type="InterPro" id="IPR020635">
    <property type="entry name" value="Tyr_kinase_cat_dom"/>
</dbReference>
<feature type="region of interest" description="Disordered" evidence="4">
    <location>
        <begin position="1"/>
        <end position="114"/>
    </location>
</feature>
<dbReference type="InterPro" id="IPR011009">
    <property type="entry name" value="Kinase-like_dom_sf"/>
</dbReference>
<dbReference type="PANTHER" id="PTHR45832">
    <property type="entry name" value="SERINE/THREONINE-PROTEIN KINASE SAMKA-RELATED-RELATED"/>
    <property type="match status" value="1"/>
</dbReference>
<feature type="compositionally biased region" description="Acidic residues" evidence="4">
    <location>
        <begin position="38"/>
        <end position="57"/>
    </location>
</feature>
<keyword evidence="2" id="KW-0547">Nucleotide-binding</keyword>
<protein>
    <submittedName>
        <fullName evidence="6">Kinase-like domain-containing protein</fullName>
    </submittedName>
</protein>
<keyword evidence="3" id="KW-0067">ATP-binding</keyword>
<evidence type="ECO:0000259" key="5">
    <source>
        <dbReference type="PROSITE" id="PS50011"/>
    </source>
</evidence>
<proteinExistence type="inferred from homology"/>
<dbReference type="PROSITE" id="PS50011">
    <property type="entry name" value="PROTEIN_KINASE_DOM"/>
    <property type="match status" value="1"/>
</dbReference>
<accession>A0AAD7E014</accession>
<feature type="compositionally biased region" description="Basic and acidic residues" evidence="4">
    <location>
        <begin position="1"/>
        <end position="22"/>
    </location>
</feature>
<dbReference type="GO" id="GO:0004713">
    <property type="term" value="F:protein tyrosine kinase activity"/>
    <property type="evidence" value="ECO:0007669"/>
    <property type="project" value="InterPro"/>
</dbReference>
<reference evidence="6" key="1">
    <citation type="submission" date="2023-03" db="EMBL/GenBank/DDBJ databases">
        <title>Massive genome expansion in bonnet fungi (Mycena s.s.) driven by repeated elements and novel gene families across ecological guilds.</title>
        <authorList>
            <consortium name="Lawrence Berkeley National Laboratory"/>
            <person name="Harder C.B."/>
            <person name="Miyauchi S."/>
            <person name="Viragh M."/>
            <person name="Kuo A."/>
            <person name="Thoen E."/>
            <person name="Andreopoulos B."/>
            <person name="Lu D."/>
            <person name="Skrede I."/>
            <person name="Drula E."/>
            <person name="Henrissat B."/>
            <person name="Morin E."/>
            <person name="Kohler A."/>
            <person name="Barry K."/>
            <person name="LaButti K."/>
            <person name="Morin E."/>
            <person name="Salamov A."/>
            <person name="Lipzen A."/>
            <person name="Mereny Z."/>
            <person name="Hegedus B."/>
            <person name="Baldrian P."/>
            <person name="Stursova M."/>
            <person name="Weitz H."/>
            <person name="Taylor A."/>
            <person name="Grigoriev I.V."/>
            <person name="Nagy L.G."/>
            <person name="Martin F."/>
            <person name="Kauserud H."/>
        </authorList>
    </citation>
    <scope>NUCLEOTIDE SEQUENCE</scope>
    <source>
        <strain evidence="6">9144</strain>
    </source>
</reference>
<dbReference type="EMBL" id="JARJCW010000007">
    <property type="protein sequence ID" value="KAJ7222323.1"/>
    <property type="molecule type" value="Genomic_DNA"/>
</dbReference>
<keyword evidence="6" id="KW-0418">Kinase</keyword>
<evidence type="ECO:0000256" key="2">
    <source>
        <dbReference type="ARBA" id="ARBA00022741"/>
    </source>
</evidence>
<evidence type="ECO:0000313" key="6">
    <source>
        <dbReference type="EMBL" id="KAJ7222323.1"/>
    </source>
</evidence>
<comment type="similarity">
    <text evidence="1">Belongs to the protein kinase superfamily. STE Ser/Thr protein kinase family. STE20 subfamily.</text>
</comment>
<dbReference type="Gene3D" id="1.10.510.10">
    <property type="entry name" value="Transferase(Phosphotransferase) domain 1"/>
    <property type="match status" value="1"/>
</dbReference>
<feature type="domain" description="Protein kinase" evidence="5">
    <location>
        <begin position="152"/>
        <end position="427"/>
    </location>
</feature>
<evidence type="ECO:0000256" key="1">
    <source>
        <dbReference type="ARBA" id="ARBA00008874"/>
    </source>
</evidence>
<dbReference type="InterPro" id="IPR000719">
    <property type="entry name" value="Prot_kinase_dom"/>
</dbReference>
<comment type="caution">
    <text evidence="6">The sequence shown here is derived from an EMBL/GenBank/DDBJ whole genome shotgun (WGS) entry which is preliminary data.</text>
</comment>
<dbReference type="GO" id="GO:0005524">
    <property type="term" value="F:ATP binding"/>
    <property type="evidence" value="ECO:0007669"/>
    <property type="project" value="UniProtKB-KW"/>
</dbReference>
<dbReference type="SUPFAM" id="SSF56112">
    <property type="entry name" value="Protein kinase-like (PK-like)"/>
    <property type="match status" value="1"/>
</dbReference>
<dbReference type="AlphaFoldDB" id="A0AAD7E014"/>
<dbReference type="Pfam" id="PF00069">
    <property type="entry name" value="Pkinase"/>
    <property type="match status" value="1"/>
</dbReference>
<gene>
    <name evidence="6" type="ORF">GGX14DRAFT_352498</name>
</gene>
<organism evidence="6 7">
    <name type="scientific">Mycena pura</name>
    <dbReference type="NCBI Taxonomy" id="153505"/>
    <lineage>
        <taxon>Eukaryota</taxon>
        <taxon>Fungi</taxon>
        <taxon>Dikarya</taxon>
        <taxon>Basidiomycota</taxon>
        <taxon>Agaricomycotina</taxon>
        <taxon>Agaricomycetes</taxon>
        <taxon>Agaricomycetidae</taxon>
        <taxon>Agaricales</taxon>
        <taxon>Marasmiineae</taxon>
        <taxon>Mycenaceae</taxon>
        <taxon>Mycena</taxon>
    </lineage>
</organism>
<dbReference type="SMART" id="SM00219">
    <property type="entry name" value="TyrKc"/>
    <property type="match status" value="1"/>
</dbReference>
<evidence type="ECO:0000256" key="3">
    <source>
        <dbReference type="ARBA" id="ARBA00022840"/>
    </source>
</evidence>
<sequence length="461" mass="50328">MQRREQQRKIPVEQTKPLDSRTRTVVSATDTVGPAPTDEPDDDYEYGYDFPNEEELQESPVDSPRSGAYGSPRGGARASPRRNLQDDADARGPQAAKRAIDAGATTARSPGPLSGLLQTPTTPAHRYAGWVAAAVAPLEDFIDEPVDPREFYTDLQEIAEGESGSVFAATLVPDAPLGRLKLPPLVKARDTDDIVKGKRVLVAMKCVALLPGGSQKLLDVQRECSVQRGLMCEQILGLDALYVDLIDDALWIRMELMERSLADVVGLADQGLRLQEPRIMARFAKDMLMALDYLQKHQIAHRDLRSDNLLLNSEGVLKLTDFSNAALVAPDSPLMTEPVGVLYWQAPEVRSGAYDALKIDVWSVGATVWELAEAMPPFSDTQQVAERWPPLTDPAIYPSVFHDFLRLCSEPAASRPTPAALLESPFIQKACGRSVIVQLLSRCMAIEQALQAGDGPPVSPA</sequence>
<evidence type="ECO:0000313" key="7">
    <source>
        <dbReference type="Proteomes" id="UP001219525"/>
    </source>
</evidence>
<keyword evidence="7" id="KW-1185">Reference proteome</keyword>
<dbReference type="PANTHER" id="PTHR45832:SF22">
    <property type="entry name" value="SERINE_THREONINE-PROTEIN KINASE SAMKA-RELATED"/>
    <property type="match status" value="1"/>
</dbReference>
<name>A0AAD7E014_9AGAR</name>
<keyword evidence="6" id="KW-0808">Transferase</keyword>